<name>A0AAJ0HTN8_9PEZI</name>
<organism evidence="1 2">
    <name type="scientific">Lasiosphaeria hispida</name>
    <dbReference type="NCBI Taxonomy" id="260671"/>
    <lineage>
        <taxon>Eukaryota</taxon>
        <taxon>Fungi</taxon>
        <taxon>Dikarya</taxon>
        <taxon>Ascomycota</taxon>
        <taxon>Pezizomycotina</taxon>
        <taxon>Sordariomycetes</taxon>
        <taxon>Sordariomycetidae</taxon>
        <taxon>Sordariales</taxon>
        <taxon>Lasiosphaeriaceae</taxon>
        <taxon>Lasiosphaeria</taxon>
    </lineage>
</organism>
<keyword evidence="2" id="KW-1185">Reference proteome</keyword>
<comment type="caution">
    <text evidence="1">The sequence shown here is derived from an EMBL/GenBank/DDBJ whole genome shotgun (WGS) entry which is preliminary data.</text>
</comment>
<gene>
    <name evidence="1" type="ORF">B0T25DRAFT_561496</name>
</gene>
<dbReference type="EMBL" id="JAUIQD010000001">
    <property type="protein sequence ID" value="KAK3362427.1"/>
    <property type="molecule type" value="Genomic_DNA"/>
</dbReference>
<sequence length="207" mass="23865">MSGYKIVLIAMSLFPVQQQEFLNDIWGPTLRPLHNPSAYHGYFLLLQSQISLFPFDEDELFAALEPGVAPWLWERNLSLKTLVEQHLGCQLNGNPGSESCQHESPDYFTLCSMNRLVGFQVGWANNLLDHIPVRKLRSNGFCEPKLKRRRLKVPKFIRELAAETNRSLGLLIPHGIDYTGHWWLLNDDRDHRAWLLNQVKVHKPQSG</sequence>
<proteinExistence type="predicted"/>
<accession>A0AAJ0HTN8</accession>
<dbReference type="Proteomes" id="UP001275084">
    <property type="component" value="Unassembled WGS sequence"/>
</dbReference>
<dbReference type="AlphaFoldDB" id="A0AAJ0HTN8"/>
<protein>
    <submittedName>
        <fullName evidence="1">Uncharacterized protein</fullName>
    </submittedName>
</protein>
<evidence type="ECO:0000313" key="2">
    <source>
        <dbReference type="Proteomes" id="UP001275084"/>
    </source>
</evidence>
<evidence type="ECO:0000313" key="1">
    <source>
        <dbReference type="EMBL" id="KAK3362427.1"/>
    </source>
</evidence>
<reference evidence="1" key="1">
    <citation type="journal article" date="2023" name="Mol. Phylogenet. Evol.">
        <title>Genome-scale phylogeny and comparative genomics of the fungal order Sordariales.</title>
        <authorList>
            <person name="Hensen N."/>
            <person name="Bonometti L."/>
            <person name="Westerberg I."/>
            <person name="Brannstrom I.O."/>
            <person name="Guillou S."/>
            <person name="Cros-Aarteil S."/>
            <person name="Calhoun S."/>
            <person name="Haridas S."/>
            <person name="Kuo A."/>
            <person name="Mondo S."/>
            <person name="Pangilinan J."/>
            <person name="Riley R."/>
            <person name="LaButti K."/>
            <person name="Andreopoulos B."/>
            <person name="Lipzen A."/>
            <person name="Chen C."/>
            <person name="Yan M."/>
            <person name="Daum C."/>
            <person name="Ng V."/>
            <person name="Clum A."/>
            <person name="Steindorff A."/>
            <person name="Ohm R.A."/>
            <person name="Martin F."/>
            <person name="Silar P."/>
            <person name="Natvig D.O."/>
            <person name="Lalanne C."/>
            <person name="Gautier V."/>
            <person name="Ament-Velasquez S.L."/>
            <person name="Kruys A."/>
            <person name="Hutchinson M.I."/>
            <person name="Powell A.J."/>
            <person name="Barry K."/>
            <person name="Miller A.N."/>
            <person name="Grigoriev I.V."/>
            <person name="Debuchy R."/>
            <person name="Gladieux P."/>
            <person name="Hiltunen Thoren M."/>
            <person name="Johannesson H."/>
        </authorList>
    </citation>
    <scope>NUCLEOTIDE SEQUENCE</scope>
    <source>
        <strain evidence="1">CBS 955.72</strain>
    </source>
</reference>
<reference evidence="1" key="2">
    <citation type="submission" date="2023-06" db="EMBL/GenBank/DDBJ databases">
        <authorList>
            <consortium name="Lawrence Berkeley National Laboratory"/>
            <person name="Haridas S."/>
            <person name="Hensen N."/>
            <person name="Bonometti L."/>
            <person name="Westerberg I."/>
            <person name="Brannstrom I.O."/>
            <person name="Guillou S."/>
            <person name="Cros-Aarteil S."/>
            <person name="Calhoun S."/>
            <person name="Kuo A."/>
            <person name="Mondo S."/>
            <person name="Pangilinan J."/>
            <person name="Riley R."/>
            <person name="Labutti K."/>
            <person name="Andreopoulos B."/>
            <person name="Lipzen A."/>
            <person name="Chen C."/>
            <person name="Yanf M."/>
            <person name="Daum C."/>
            <person name="Ng V."/>
            <person name="Clum A."/>
            <person name="Steindorff A."/>
            <person name="Ohm R."/>
            <person name="Martin F."/>
            <person name="Silar P."/>
            <person name="Natvig D."/>
            <person name="Lalanne C."/>
            <person name="Gautier V."/>
            <person name="Ament-Velasquez S.L."/>
            <person name="Kruys A."/>
            <person name="Hutchinson M.I."/>
            <person name="Powell A.J."/>
            <person name="Barry K."/>
            <person name="Miller A.N."/>
            <person name="Grigoriev I.V."/>
            <person name="Debuchy R."/>
            <person name="Gladieux P."/>
            <person name="Thoren M.H."/>
            <person name="Johannesson H."/>
        </authorList>
    </citation>
    <scope>NUCLEOTIDE SEQUENCE</scope>
    <source>
        <strain evidence="1">CBS 955.72</strain>
    </source>
</reference>